<evidence type="ECO:0000256" key="3">
    <source>
        <dbReference type="ARBA" id="ARBA00022737"/>
    </source>
</evidence>
<organism evidence="8 9">
    <name type="scientific">Funneliformis caledonium</name>
    <dbReference type="NCBI Taxonomy" id="1117310"/>
    <lineage>
        <taxon>Eukaryota</taxon>
        <taxon>Fungi</taxon>
        <taxon>Fungi incertae sedis</taxon>
        <taxon>Mucoromycota</taxon>
        <taxon>Glomeromycotina</taxon>
        <taxon>Glomeromycetes</taxon>
        <taxon>Glomerales</taxon>
        <taxon>Glomeraceae</taxon>
        <taxon>Funneliformis</taxon>
    </lineage>
</organism>
<dbReference type="PANTHER" id="PTHR10582">
    <property type="entry name" value="TRANSIENT RECEPTOR POTENTIAL ION CHANNEL PROTEIN"/>
    <property type="match status" value="1"/>
</dbReference>
<name>A0A9N9FZK4_9GLOM</name>
<evidence type="ECO:0000256" key="4">
    <source>
        <dbReference type="ARBA" id="ARBA00022989"/>
    </source>
</evidence>
<keyword evidence="9" id="KW-1185">Reference proteome</keyword>
<dbReference type="GO" id="GO:0005886">
    <property type="term" value="C:plasma membrane"/>
    <property type="evidence" value="ECO:0007669"/>
    <property type="project" value="TreeGrafter"/>
</dbReference>
<evidence type="ECO:0000256" key="1">
    <source>
        <dbReference type="ARBA" id="ARBA00004141"/>
    </source>
</evidence>
<feature type="transmembrane region" description="Helical" evidence="6">
    <location>
        <begin position="524"/>
        <end position="550"/>
    </location>
</feature>
<evidence type="ECO:0000259" key="7">
    <source>
        <dbReference type="Pfam" id="PF00520"/>
    </source>
</evidence>
<dbReference type="InterPro" id="IPR005821">
    <property type="entry name" value="Ion_trans_dom"/>
</dbReference>
<evidence type="ECO:0000256" key="6">
    <source>
        <dbReference type="SAM" id="Phobius"/>
    </source>
</evidence>
<dbReference type="InterPro" id="IPR024862">
    <property type="entry name" value="TRPV"/>
</dbReference>
<evidence type="ECO:0000313" key="9">
    <source>
        <dbReference type="Proteomes" id="UP000789570"/>
    </source>
</evidence>
<dbReference type="Pfam" id="PF00520">
    <property type="entry name" value="Ion_trans"/>
    <property type="match status" value="1"/>
</dbReference>
<keyword evidence="3" id="KW-0677">Repeat</keyword>
<dbReference type="Gene3D" id="1.10.287.70">
    <property type="match status" value="1"/>
</dbReference>
<dbReference type="GO" id="GO:0005216">
    <property type="term" value="F:monoatomic ion channel activity"/>
    <property type="evidence" value="ECO:0007669"/>
    <property type="project" value="InterPro"/>
</dbReference>
<comment type="caution">
    <text evidence="8">The sequence shown here is derived from an EMBL/GenBank/DDBJ whole genome shotgun (WGS) entry which is preliminary data.</text>
</comment>
<feature type="transmembrane region" description="Helical" evidence="6">
    <location>
        <begin position="378"/>
        <end position="397"/>
    </location>
</feature>
<feature type="domain" description="Ion transport" evidence="7">
    <location>
        <begin position="360"/>
        <end position="556"/>
    </location>
</feature>
<dbReference type="OrthoDB" id="2395335at2759"/>
<keyword evidence="4 6" id="KW-1133">Transmembrane helix</keyword>
<feature type="transmembrane region" description="Helical" evidence="6">
    <location>
        <begin position="417"/>
        <end position="439"/>
    </location>
</feature>
<dbReference type="GO" id="GO:0098703">
    <property type="term" value="P:calcium ion import across plasma membrane"/>
    <property type="evidence" value="ECO:0007669"/>
    <property type="project" value="TreeGrafter"/>
</dbReference>
<accession>A0A9N9FZK4</accession>
<dbReference type="Proteomes" id="UP000789570">
    <property type="component" value="Unassembled WGS sequence"/>
</dbReference>
<evidence type="ECO:0000256" key="5">
    <source>
        <dbReference type="ARBA" id="ARBA00023136"/>
    </source>
</evidence>
<dbReference type="AlphaFoldDB" id="A0A9N9FZK4"/>
<comment type="subcellular location">
    <subcellularLocation>
        <location evidence="1">Membrane</location>
        <topology evidence="1">Multi-pass membrane protein</topology>
    </subcellularLocation>
</comment>
<dbReference type="EMBL" id="CAJVPQ010001765">
    <property type="protein sequence ID" value="CAG8568613.1"/>
    <property type="molecule type" value="Genomic_DNA"/>
</dbReference>
<dbReference type="PANTHER" id="PTHR10582:SF2">
    <property type="entry name" value="INACTIVE"/>
    <property type="match status" value="1"/>
</dbReference>
<evidence type="ECO:0000313" key="8">
    <source>
        <dbReference type="EMBL" id="CAG8568613.1"/>
    </source>
</evidence>
<reference evidence="8" key="1">
    <citation type="submission" date="2021-06" db="EMBL/GenBank/DDBJ databases">
        <authorList>
            <person name="Kallberg Y."/>
            <person name="Tangrot J."/>
            <person name="Rosling A."/>
        </authorList>
    </citation>
    <scope>NUCLEOTIDE SEQUENCE</scope>
    <source>
        <strain evidence="8">UK204</strain>
    </source>
</reference>
<keyword evidence="5 6" id="KW-0472">Membrane</keyword>
<sequence length="591" mass="68806">MSRNHVNIRINDFVPNSHHNPISNLPHNDKPISKVAISPLTKYVLTYSQEDKSFVGWHDDSDSNLCKDIESSNWEDISDFKVSDNKIILYEYTGFAKFHDLKHDEDLEIKDESCDYSHTNLLENGNIVTFKSNCSSTTLNPAVLIYELANNNELTQKAFNILNEKDVRFGGYLSKRMWMMAYGLIFLLDLATFQLQKISLFEKNLNIEQVKFKFSDKLIIMKVVDAHYIYYNIKDQINFPIGKIVDSDCREFEFAGNNNEFMITLSSSNVINIYFWKSSLKGSIGFNKLVEFGDLDKTNHDWRYSIFNDSQNLIKNEENIFMDIDQNFTTIKAKMEAVDEYIKNNISENSKDTLRDLGAYLIPTCTSILWYKNQDNDITFLVSISCLILEMKFILFFRAFEPFGVYFAIMLGVARKIFSFLFILVLITLSFAHAFMLLLKPKSPFNEEDLGNINEPNNPWNLTDRFFQVSDGKINRNMTLFKVPDDYTNLFSNYPNSLLAMSIFLTGDGSLFNRWPPEDNKTMIALMIIYSFIIVVFLMNLLIGLLNMAIEEDNDRVTYTVQKAEILKEIELFYFLPNHKRCWKTWFPGLM</sequence>
<gene>
    <name evidence="8" type="ORF">FCALED_LOCUS6979</name>
</gene>
<keyword evidence="2 6" id="KW-0812">Transmembrane</keyword>
<proteinExistence type="predicted"/>
<protein>
    <submittedName>
        <fullName evidence="8">16031_t:CDS:1</fullName>
    </submittedName>
</protein>
<evidence type="ECO:0000256" key="2">
    <source>
        <dbReference type="ARBA" id="ARBA00022692"/>
    </source>
</evidence>